<dbReference type="AlphaFoldDB" id="A0A3B1DLF9"/>
<sequence>MDRYLIYVVLLLVVLSSGCTVKAVGDPNRPITINAHITIDVKGLQNTAIDIEDYVSGKTPKENLPVKK</sequence>
<dbReference type="EMBL" id="UOGJ01000111">
    <property type="protein sequence ID" value="VAX36858.1"/>
    <property type="molecule type" value="Genomic_DNA"/>
</dbReference>
<evidence type="ECO:0000313" key="1">
    <source>
        <dbReference type="EMBL" id="VAX36858.1"/>
    </source>
</evidence>
<accession>A0A3B1DLF9</accession>
<dbReference type="PROSITE" id="PS51257">
    <property type="entry name" value="PROKAR_LIPOPROTEIN"/>
    <property type="match status" value="1"/>
</dbReference>
<organism evidence="1">
    <name type="scientific">hydrothermal vent metagenome</name>
    <dbReference type="NCBI Taxonomy" id="652676"/>
    <lineage>
        <taxon>unclassified sequences</taxon>
        <taxon>metagenomes</taxon>
        <taxon>ecological metagenomes</taxon>
    </lineage>
</organism>
<gene>
    <name evidence="1" type="ORF">MNBD_UNCLBAC01-1981</name>
</gene>
<reference evidence="1" key="1">
    <citation type="submission" date="2018-06" db="EMBL/GenBank/DDBJ databases">
        <authorList>
            <person name="Zhirakovskaya E."/>
        </authorList>
    </citation>
    <scope>NUCLEOTIDE SEQUENCE</scope>
</reference>
<protein>
    <recommendedName>
        <fullName evidence="2">YnbE-like lipoprotein</fullName>
    </recommendedName>
</protein>
<proteinExistence type="predicted"/>
<evidence type="ECO:0008006" key="2">
    <source>
        <dbReference type="Google" id="ProtNLM"/>
    </source>
</evidence>
<name>A0A3B1DLF9_9ZZZZ</name>